<keyword evidence="2" id="KW-0805">Transcription regulation</keyword>
<feature type="region of interest" description="Disordered" evidence="3">
    <location>
        <begin position="66"/>
        <end position="145"/>
    </location>
</feature>
<organism evidence="5 6">
    <name type="scientific">Dendrobium nobile</name>
    <name type="common">Orchid</name>
    <dbReference type="NCBI Taxonomy" id="94219"/>
    <lineage>
        <taxon>Eukaryota</taxon>
        <taxon>Viridiplantae</taxon>
        <taxon>Streptophyta</taxon>
        <taxon>Embryophyta</taxon>
        <taxon>Tracheophyta</taxon>
        <taxon>Spermatophyta</taxon>
        <taxon>Magnoliopsida</taxon>
        <taxon>Liliopsida</taxon>
        <taxon>Asparagales</taxon>
        <taxon>Orchidaceae</taxon>
        <taxon>Epidendroideae</taxon>
        <taxon>Malaxideae</taxon>
        <taxon>Dendrobiinae</taxon>
        <taxon>Dendrobium</taxon>
    </lineage>
</organism>
<protein>
    <recommendedName>
        <fullName evidence="2">AT-hook motif nuclear-localized protein</fullName>
    </recommendedName>
</protein>
<sequence length="342" mass="35630">MDAREPSGLDSSEHSGIMFAPNSYGIGAGFPSHSMIMANSSGMRFPINTMPSSTTKPLDALGSNNPGDGVLGRRPGGIFSLSEPMKKKRGRPRKYGPDGTMALGLCSTTSTSEYDNNNTSLSEPTAKRRGRPPGSGKLRQLGALGSSGTSFTPHVIAVKAGEDVASKLMAFSQQGPRTICILSANGAICNVTLQQPTTSDGTVTYEGRFEIISLSGSFLLTENDGVLTRTGSLSVELAGSDGYVLGGVVAGILMAATPVQVVVGSFLAKKKPPKPEPSTHESLLALPHMSGFGPLSPPSQVSSSDSDDDDRRSPINIGHCSNSNHDFQDLPPYSVGWSNAGN</sequence>
<name>A0A8T3C5I0_DENNO</name>
<dbReference type="GO" id="GO:0005634">
    <property type="term" value="C:nucleus"/>
    <property type="evidence" value="ECO:0007669"/>
    <property type="project" value="UniProtKB-SubCell"/>
</dbReference>
<comment type="domain">
    <text evidence="2">The PPC domain mediates interactions between AHL proteins.</text>
</comment>
<feature type="domain" description="PPC" evidence="4">
    <location>
        <begin position="148"/>
        <end position="287"/>
    </location>
</feature>
<dbReference type="Pfam" id="PF03479">
    <property type="entry name" value="PCC"/>
    <property type="match status" value="1"/>
</dbReference>
<evidence type="ECO:0000313" key="5">
    <source>
        <dbReference type="EMBL" id="KAI0529080.1"/>
    </source>
</evidence>
<dbReference type="InterPro" id="IPR017956">
    <property type="entry name" value="AT_hook_DNA-bd_motif"/>
</dbReference>
<reference evidence="5" key="1">
    <citation type="journal article" date="2022" name="Front. Genet.">
        <title>Chromosome-Scale Assembly of the Dendrobium nobile Genome Provides Insights Into the Molecular Mechanism of the Biosynthesis of the Medicinal Active Ingredient of Dendrobium.</title>
        <authorList>
            <person name="Xu Q."/>
            <person name="Niu S.-C."/>
            <person name="Li K.-L."/>
            <person name="Zheng P.-J."/>
            <person name="Zhang X.-J."/>
            <person name="Jia Y."/>
            <person name="Liu Y."/>
            <person name="Niu Y.-X."/>
            <person name="Yu L.-H."/>
            <person name="Chen D.-F."/>
            <person name="Zhang G.-Q."/>
        </authorList>
    </citation>
    <scope>NUCLEOTIDE SEQUENCE</scope>
    <source>
        <tissue evidence="5">Leaf</tissue>
    </source>
</reference>
<keyword evidence="6" id="KW-1185">Reference proteome</keyword>
<dbReference type="Proteomes" id="UP000829196">
    <property type="component" value="Unassembled WGS sequence"/>
</dbReference>
<dbReference type="GO" id="GO:0003680">
    <property type="term" value="F:minor groove of adenine-thymine-rich DNA binding"/>
    <property type="evidence" value="ECO:0007669"/>
    <property type="project" value="UniProtKB-UniRule"/>
</dbReference>
<dbReference type="PANTHER" id="PTHR31500">
    <property type="entry name" value="AT-HOOK MOTIF NUCLEAR-LOCALIZED PROTEIN 9"/>
    <property type="match status" value="1"/>
</dbReference>
<feature type="region of interest" description="Disordered" evidence="3">
    <location>
        <begin position="286"/>
        <end position="342"/>
    </location>
</feature>
<comment type="caution">
    <text evidence="5">The sequence shown here is derived from an EMBL/GenBank/DDBJ whole genome shotgun (WGS) entry which is preliminary data.</text>
</comment>
<comment type="subcellular location">
    <subcellularLocation>
        <location evidence="2">Nucleus</location>
    </subcellularLocation>
</comment>
<keyword evidence="2" id="KW-0804">Transcription</keyword>
<dbReference type="SMART" id="SM00384">
    <property type="entry name" value="AT_hook"/>
    <property type="match status" value="2"/>
</dbReference>
<gene>
    <name evidence="5" type="ORF">KFK09_001626</name>
</gene>
<dbReference type="Gene3D" id="3.30.1330.80">
    <property type="entry name" value="Hypothetical protein, similar to alpha- acetolactate decarboxylase, domain 2"/>
    <property type="match status" value="1"/>
</dbReference>
<dbReference type="PANTHER" id="PTHR31500:SF51">
    <property type="entry name" value="AT-HOOK MOTIF NUCLEAR-LOCALIZED PROTEIN 8"/>
    <property type="match status" value="1"/>
</dbReference>
<evidence type="ECO:0000256" key="2">
    <source>
        <dbReference type="RuleBase" id="RU367031"/>
    </source>
</evidence>
<dbReference type="CDD" id="cd11378">
    <property type="entry name" value="DUF296"/>
    <property type="match status" value="1"/>
</dbReference>
<dbReference type="PROSITE" id="PS51742">
    <property type="entry name" value="PPC"/>
    <property type="match status" value="1"/>
</dbReference>
<comment type="function">
    <text evidence="1 2">Transcription factor that specifically binds AT-rich DNA sequences related to the nuclear matrix attachment regions (MARs).</text>
</comment>
<keyword evidence="2" id="KW-0238">DNA-binding</keyword>
<evidence type="ECO:0000259" key="4">
    <source>
        <dbReference type="PROSITE" id="PS51742"/>
    </source>
</evidence>
<evidence type="ECO:0000256" key="3">
    <source>
        <dbReference type="SAM" id="MobiDB-lite"/>
    </source>
</evidence>
<dbReference type="AlphaFoldDB" id="A0A8T3C5I0"/>
<dbReference type="SMR" id="A0A8T3C5I0"/>
<proteinExistence type="predicted"/>
<keyword evidence="2" id="KW-0539">Nucleus</keyword>
<accession>A0A8T3C5I0</accession>
<dbReference type="OrthoDB" id="1742671at2759"/>
<dbReference type="InterPro" id="IPR005175">
    <property type="entry name" value="PPC_dom"/>
</dbReference>
<dbReference type="SUPFAM" id="SSF117856">
    <property type="entry name" value="AF0104/ALDC/Ptd012-like"/>
    <property type="match status" value="1"/>
</dbReference>
<dbReference type="EMBL" id="JAGYWB010000002">
    <property type="protein sequence ID" value="KAI0529080.1"/>
    <property type="molecule type" value="Genomic_DNA"/>
</dbReference>
<evidence type="ECO:0000313" key="6">
    <source>
        <dbReference type="Proteomes" id="UP000829196"/>
    </source>
</evidence>
<evidence type="ECO:0000256" key="1">
    <source>
        <dbReference type="ARBA" id="ARBA00003687"/>
    </source>
</evidence>
<feature type="compositionally biased region" description="Polar residues" evidence="3">
    <location>
        <begin position="106"/>
        <end position="123"/>
    </location>
</feature>
<dbReference type="InterPro" id="IPR039605">
    <property type="entry name" value="AHL"/>
</dbReference>